<feature type="region of interest" description="Disordered" evidence="1">
    <location>
        <begin position="125"/>
        <end position="155"/>
    </location>
</feature>
<dbReference type="RefSeq" id="XP_010697148.1">
    <property type="nucleotide sequence ID" value="XM_010698846.1"/>
</dbReference>
<feature type="compositionally biased region" description="Low complexity" evidence="1">
    <location>
        <begin position="125"/>
        <end position="135"/>
    </location>
</feature>
<gene>
    <name evidence="2" type="ORF">LPMP_130660</name>
</gene>
<dbReference type="OrthoDB" id="10252009at2759"/>
<dbReference type="EMBL" id="CP009382">
    <property type="protein sequence ID" value="AIN96495.1"/>
    <property type="molecule type" value="Genomic_DNA"/>
</dbReference>
<dbReference type="AlphaFoldDB" id="A0A088RKY1"/>
<evidence type="ECO:0000256" key="1">
    <source>
        <dbReference type="SAM" id="MobiDB-lite"/>
    </source>
</evidence>
<dbReference type="VEuPathDB" id="TriTrypDB:LPAL13_130010800"/>
<keyword evidence="3" id="KW-1185">Reference proteome</keyword>
<evidence type="ECO:0000313" key="2">
    <source>
        <dbReference type="EMBL" id="AIN96495.1"/>
    </source>
</evidence>
<organism evidence="2 3">
    <name type="scientific">Leishmania panamensis</name>
    <dbReference type="NCBI Taxonomy" id="5679"/>
    <lineage>
        <taxon>Eukaryota</taxon>
        <taxon>Discoba</taxon>
        <taxon>Euglenozoa</taxon>
        <taxon>Kinetoplastea</taxon>
        <taxon>Metakinetoplastina</taxon>
        <taxon>Trypanosomatida</taxon>
        <taxon>Trypanosomatidae</taxon>
        <taxon>Leishmaniinae</taxon>
        <taxon>Leishmania</taxon>
        <taxon>Leishmania guyanensis species complex</taxon>
    </lineage>
</organism>
<sequence>MFCSDTLCDTTPAVIHFINGISTACTSPSSGGSALQDGHCEQTPLPVMGHIFLTSLLCVSRLARKRQLLLQSVQLPASPPTASATPSVEEITAQSMDQPPSATAAGNTTFVRLVLSLLGQTMTKRAAPAPRASAPGDGNASPQAAPLPWWPATSAPRQSTQDVVYVVQCVGGESDGAGDNAGLCQAHVPSGGHAPVTSSTTANCRIILRSSPVPIFSSEMMAELALDAEQCASVASRTGYGSRAPGTDSSEDVDAEAVADSCVARALEVFDSCVRHHEEACLRQISKLGDLLEQLLERPAAEVHSAGEVASKGAPSATTTSDISQLGSCVSQLYEWTIDVPIYGVVLCVKDTHATRLERVHRLTTPLLQAATGCGDAAGGPLGPVTQTLAKLHTWCAASTTTASSTSSTSLGTPSCTPAIRTLTRSHVTELRRFVAGHFEKPQTAAARPLGPANPATVSYGASLASATPACIVHCQLGVSRSPSVVMLFYMDVFAPQLRAALSAAAAPLSIFDGLLSALVQARPQVRPNVCFAAQLLSLWKQWMRSGTPVGPAGVM</sequence>
<dbReference type="PROSITE" id="PS00383">
    <property type="entry name" value="TYR_PHOSPHATASE_1"/>
    <property type="match status" value="1"/>
</dbReference>
<dbReference type="Proteomes" id="UP000063063">
    <property type="component" value="Chromosome 13"/>
</dbReference>
<dbReference type="InterPro" id="IPR016130">
    <property type="entry name" value="Tyr_Pase_AS"/>
</dbReference>
<dbReference type="SUPFAM" id="SSF52799">
    <property type="entry name" value="(Phosphotyrosine protein) phosphatases II"/>
    <property type="match status" value="1"/>
</dbReference>
<evidence type="ECO:0000313" key="3">
    <source>
        <dbReference type="Proteomes" id="UP000063063"/>
    </source>
</evidence>
<protein>
    <submittedName>
        <fullName evidence="2">Phosphotyrosine protein, putative</fullName>
    </submittedName>
</protein>
<dbReference type="KEGG" id="lpan:LPMP_130660"/>
<accession>A0A088RKY1</accession>
<dbReference type="VEuPathDB" id="TriTrypDB:LPMP_130660"/>
<dbReference type="eggNOG" id="ENOG502SCIH">
    <property type="taxonomic scope" value="Eukaryota"/>
</dbReference>
<name>A0A088RKY1_LEIPA</name>
<dbReference type="InterPro" id="IPR029021">
    <property type="entry name" value="Prot-tyrosine_phosphatase-like"/>
</dbReference>
<proteinExistence type="predicted"/>
<reference evidence="2 3" key="1">
    <citation type="journal article" date="2015" name="Sci. Rep.">
        <title>The genome of Leishmania panamensis: insights into genomics of the L. (Viannia) subgenus.</title>
        <authorList>
            <person name="Llanes A."/>
            <person name="Restrepo C.M."/>
            <person name="Vecchio G.D."/>
            <person name="Anguizola F.J."/>
            <person name="Lleonart R."/>
        </authorList>
    </citation>
    <scope>NUCLEOTIDE SEQUENCE [LARGE SCALE GENOMIC DNA]</scope>
    <source>
        <strain evidence="2 3">MHOM/PA/94/PSC-1</strain>
    </source>
</reference>
<dbReference type="GeneID" id="22573176"/>
<dbReference type="Gene3D" id="3.90.190.10">
    <property type="entry name" value="Protein tyrosine phosphatase superfamily"/>
    <property type="match status" value="1"/>
</dbReference>